<gene>
    <name evidence="1" type="ORF">SAMN04490244_11739</name>
</gene>
<name>A0A1H9X373_9RHOB</name>
<proteinExistence type="predicted"/>
<keyword evidence="2" id="KW-1185">Reference proteome</keyword>
<dbReference type="STRING" id="641238.SAMN04490244_11739"/>
<reference evidence="1 2" key="1">
    <citation type="submission" date="2016-10" db="EMBL/GenBank/DDBJ databases">
        <authorList>
            <person name="de Groot N.N."/>
        </authorList>
    </citation>
    <scope>NUCLEOTIDE SEQUENCE [LARGE SCALE GENOMIC DNA]</scope>
    <source>
        <strain evidence="1 2">DSM 23042</strain>
    </source>
</reference>
<protein>
    <submittedName>
        <fullName evidence="1">Uncharacterized protein</fullName>
    </submittedName>
</protein>
<sequence>MEILFAIAIVSLAAAGIGLGLVFGRSPARTGCAAADGLATGRCADCPLRRRDDRGHDR</sequence>
<accession>A0A1H9X373</accession>
<evidence type="ECO:0000313" key="2">
    <source>
        <dbReference type="Proteomes" id="UP000198885"/>
    </source>
</evidence>
<dbReference type="EMBL" id="FOGU01000017">
    <property type="protein sequence ID" value="SES40642.1"/>
    <property type="molecule type" value="Genomic_DNA"/>
</dbReference>
<dbReference type="Proteomes" id="UP000198885">
    <property type="component" value="Unassembled WGS sequence"/>
</dbReference>
<dbReference type="AlphaFoldDB" id="A0A1H9X373"/>
<evidence type="ECO:0000313" key="1">
    <source>
        <dbReference type="EMBL" id="SES40642.1"/>
    </source>
</evidence>
<dbReference type="RefSeq" id="WP_177190543.1">
    <property type="nucleotide sequence ID" value="NZ_CBDDGO010000004.1"/>
</dbReference>
<organism evidence="1 2">
    <name type="scientific">Tranquillimonas rosea</name>
    <dbReference type="NCBI Taxonomy" id="641238"/>
    <lineage>
        <taxon>Bacteria</taxon>
        <taxon>Pseudomonadati</taxon>
        <taxon>Pseudomonadota</taxon>
        <taxon>Alphaproteobacteria</taxon>
        <taxon>Rhodobacterales</taxon>
        <taxon>Roseobacteraceae</taxon>
        <taxon>Tranquillimonas</taxon>
    </lineage>
</organism>